<feature type="transmembrane region" description="Helical" evidence="9">
    <location>
        <begin position="14"/>
        <end position="35"/>
    </location>
</feature>
<evidence type="ECO:0000256" key="7">
    <source>
        <dbReference type="ARBA" id="ARBA00023136"/>
    </source>
</evidence>
<dbReference type="InterPro" id="IPR055348">
    <property type="entry name" value="DctQ"/>
</dbReference>
<protein>
    <recommendedName>
        <fullName evidence="9">TRAP transporter small permease protein</fullName>
    </recommendedName>
</protein>
<keyword evidence="6 9" id="KW-1133">Transmembrane helix</keyword>
<gene>
    <name evidence="11" type="ORF">MARGE09_P2948</name>
</gene>
<dbReference type="GO" id="GO:0015740">
    <property type="term" value="P:C4-dicarboxylate transport"/>
    <property type="evidence" value="ECO:0007669"/>
    <property type="project" value="TreeGrafter"/>
</dbReference>
<dbReference type="RefSeq" id="WP_236983288.1">
    <property type="nucleotide sequence ID" value="NZ_AP023086.1"/>
</dbReference>
<reference evidence="11 12" key="1">
    <citation type="journal article" date="2022" name="IScience">
        <title>An ultrasensitive nanofiber-based assay for enzymatic hydrolysis and deep-sea microbial degradation of cellulose.</title>
        <authorList>
            <person name="Tsudome M."/>
            <person name="Tachioka M."/>
            <person name="Miyazaki M."/>
            <person name="Uchimura K."/>
            <person name="Tsuda M."/>
            <person name="Takaki Y."/>
            <person name="Deguchi S."/>
        </authorList>
    </citation>
    <scope>NUCLEOTIDE SEQUENCE [LARGE SCALE GENOMIC DNA]</scope>
    <source>
        <strain evidence="11 12">GE09</strain>
    </source>
</reference>
<comment type="function">
    <text evidence="9">Part of the tripartite ATP-independent periplasmic (TRAP) transport system.</text>
</comment>
<proteinExistence type="inferred from homology"/>
<keyword evidence="12" id="KW-1185">Reference proteome</keyword>
<dbReference type="Pfam" id="PF04290">
    <property type="entry name" value="DctQ"/>
    <property type="match status" value="1"/>
</dbReference>
<evidence type="ECO:0000313" key="11">
    <source>
        <dbReference type="EMBL" id="BCD98747.1"/>
    </source>
</evidence>
<evidence type="ECO:0000256" key="6">
    <source>
        <dbReference type="ARBA" id="ARBA00022989"/>
    </source>
</evidence>
<evidence type="ECO:0000256" key="9">
    <source>
        <dbReference type="RuleBase" id="RU369079"/>
    </source>
</evidence>
<keyword evidence="2 9" id="KW-0813">Transport</keyword>
<feature type="domain" description="Tripartite ATP-independent periplasmic transporters DctQ component" evidence="10">
    <location>
        <begin position="26"/>
        <end position="155"/>
    </location>
</feature>
<evidence type="ECO:0000313" key="12">
    <source>
        <dbReference type="Proteomes" id="UP001320119"/>
    </source>
</evidence>
<comment type="similarity">
    <text evidence="8 9">Belongs to the TRAP transporter small permease family.</text>
</comment>
<comment type="subcellular location">
    <subcellularLocation>
        <location evidence="1 9">Cell inner membrane</location>
        <topology evidence="1 9">Multi-pass membrane protein</topology>
    </subcellularLocation>
</comment>
<evidence type="ECO:0000256" key="4">
    <source>
        <dbReference type="ARBA" id="ARBA00022519"/>
    </source>
</evidence>
<feature type="transmembrane region" description="Helical" evidence="9">
    <location>
        <begin position="93"/>
        <end position="111"/>
    </location>
</feature>
<evidence type="ECO:0000256" key="2">
    <source>
        <dbReference type="ARBA" id="ARBA00022448"/>
    </source>
</evidence>
<dbReference type="GO" id="GO:0005886">
    <property type="term" value="C:plasma membrane"/>
    <property type="evidence" value="ECO:0007669"/>
    <property type="project" value="UniProtKB-SubCell"/>
</dbReference>
<evidence type="ECO:0000259" key="10">
    <source>
        <dbReference type="Pfam" id="PF04290"/>
    </source>
</evidence>
<comment type="subunit">
    <text evidence="9">The complex comprises the extracytoplasmic solute receptor protein and the two transmembrane proteins.</text>
</comment>
<dbReference type="PANTHER" id="PTHR35011:SF2">
    <property type="entry name" value="2,3-DIKETO-L-GULONATE TRAP TRANSPORTER SMALL PERMEASE PROTEIN YIAM"/>
    <property type="match status" value="1"/>
</dbReference>
<feature type="transmembrane region" description="Helical" evidence="9">
    <location>
        <begin position="50"/>
        <end position="67"/>
    </location>
</feature>
<accession>A0AAN2BL74</accession>
<dbReference type="Proteomes" id="UP001320119">
    <property type="component" value="Chromosome"/>
</dbReference>
<keyword evidence="4 9" id="KW-0997">Cell inner membrane</keyword>
<keyword evidence="5 9" id="KW-0812">Transmembrane</keyword>
<evidence type="ECO:0000256" key="1">
    <source>
        <dbReference type="ARBA" id="ARBA00004429"/>
    </source>
</evidence>
<dbReference type="InterPro" id="IPR007387">
    <property type="entry name" value="TRAP_DctQ"/>
</dbReference>
<organism evidence="11 12">
    <name type="scientific">Marinagarivorans cellulosilyticus</name>
    <dbReference type="NCBI Taxonomy" id="2721545"/>
    <lineage>
        <taxon>Bacteria</taxon>
        <taxon>Pseudomonadati</taxon>
        <taxon>Pseudomonadota</taxon>
        <taxon>Gammaproteobacteria</taxon>
        <taxon>Cellvibrionales</taxon>
        <taxon>Cellvibrionaceae</taxon>
        <taxon>Marinagarivorans</taxon>
    </lineage>
</organism>
<evidence type="ECO:0000256" key="5">
    <source>
        <dbReference type="ARBA" id="ARBA00022692"/>
    </source>
</evidence>
<dbReference type="AlphaFoldDB" id="A0AAN2BL74"/>
<feature type="transmembrane region" description="Helical" evidence="9">
    <location>
        <begin position="131"/>
        <end position="150"/>
    </location>
</feature>
<dbReference type="EMBL" id="AP023086">
    <property type="protein sequence ID" value="BCD98747.1"/>
    <property type="molecule type" value="Genomic_DNA"/>
</dbReference>
<dbReference type="GO" id="GO:0022857">
    <property type="term" value="F:transmembrane transporter activity"/>
    <property type="evidence" value="ECO:0007669"/>
    <property type="project" value="UniProtKB-UniRule"/>
</dbReference>
<dbReference type="KEGG" id="marq:MARGE09_P2948"/>
<evidence type="ECO:0000256" key="8">
    <source>
        <dbReference type="ARBA" id="ARBA00038436"/>
    </source>
</evidence>
<keyword evidence="3" id="KW-1003">Cell membrane</keyword>
<dbReference type="PANTHER" id="PTHR35011">
    <property type="entry name" value="2,3-DIKETO-L-GULONATE TRAP TRANSPORTER SMALL PERMEASE PROTEIN YIAM"/>
    <property type="match status" value="1"/>
</dbReference>
<evidence type="ECO:0000256" key="3">
    <source>
        <dbReference type="ARBA" id="ARBA00022475"/>
    </source>
</evidence>
<keyword evidence="7 9" id="KW-0472">Membrane</keyword>
<name>A0AAN2BL74_9GAMM</name>
<sequence length="168" mass="18664">MSTVVLISTRLEKALSNFLAFLMAAMVIDVLWQVISRFALADPSSYTEELARFLLMWVGLLGAAYAYRKHSHLSLDLVIKSVSPAAQIRLNRFIQCVTFTFALCVMVFGGYKLMALTLSLKQNSAALGIPMGWVYACIPISGLFICWFAFDNFIHAGSHSENNNNSKV</sequence>